<gene>
    <name evidence="2" type="ORF">BEWA_006370</name>
</gene>
<dbReference type="EMBL" id="CP001670">
    <property type="protein sequence ID" value="AFZ81228.1"/>
    <property type="molecule type" value="Genomic_DNA"/>
</dbReference>
<keyword evidence="3" id="KW-1185">Reference proteome</keyword>
<feature type="region of interest" description="Disordered" evidence="1">
    <location>
        <begin position="80"/>
        <end position="100"/>
    </location>
</feature>
<dbReference type="Proteomes" id="UP000031512">
    <property type="component" value="Chromosome 3"/>
</dbReference>
<feature type="compositionally biased region" description="Basic and acidic residues" evidence="1">
    <location>
        <begin position="91"/>
        <end position="100"/>
    </location>
</feature>
<evidence type="ECO:0000313" key="3">
    <source>
        <dbReference type="Proteomes" id="UP000031512"/>
    </source>
</evidence>
<dbReference type="RefSeq" id="XP_004830894.1">
    <property type="nucleotide sequence ID" value="XM_004830837.1"/>
</dbReference>
<name>L0B139_THEEQ</name>
<evidence type="ECO:0000313" key="2">
    <source>
        <dbReference type="EMBL" id="AFZ81228.1"/>
    </source>
</evidence>
<dbReference type="VEuPathDB" id="PiroplasmaDB:BEWA_006370"/>
<evidence type="ECO:0000256" key="1">
    <source>
        <dbReference type="SAM" id="MobiDB-lite"/>
    </source>
</evidence>
<feature type="region of interest" description="Disordered" evidence="1">
    <location>
        <begin position="233"/>
        <end position="270"/>
    </location>
</feature>
<protein>
    <submittedName>
        <fullName evidence="2">Uncharacterized protein</fullName>
    </submittedName>
</protein>
<reference evidence="2 3" key="1">
    <citation type="journal article" date="2012" name="BMC Genomics">
        <title>Comparative genomic analysis and phylogenetic position of Theileria equi.</title>
        <authorList>
            <person name="Kappmeyer L.S."/>
            <person name="Thiagarajan M."/>
            <person name="Herndon D.R."/>
            <person name="Ramsay J.D."/>
            <person name="Caler E."/>
            <person name="Djikeng A."/>
            <person name="Gillespie J.J."/>
            <person name="Lau A.O."/>
            <person name="Roalson E.H."/>
            <person name="Silva J.C."/>
            <person name="Silva M.G."/>
            <person name="Suarez C.E."/>
            <person name="Ueti M.W."/>
            <person name="Nene V.M."/>
            <person name="Mealey R.H."/>
            <person name="Knowles D.P."/>
            <person name="Brayton K.A."/>
        </authorList>
    </citation>
    <scope>NUCLEOTIDE SEQUENCE [LARGE SCALE GENOMIC DNA]</scope>
    <source>
        <strain evidence="2 3">WA</strain>
    </source>
</reference>
<dbReference type="AlphaFoldDB" id="L0B139"/>
<feature type="compositionally biased region" description="Basic residues" evidence="1">
    <location>
        <begin position="80"/>
        <end position="90"/>
    </location>
</feature>
<sequence length="292" mass="33419">MENRKNIFGGVKSFPTLVVSQPTKAQRVSQALSKLCSNKVKENAEGIKNNNNDGYYCKKKYDALLDRALKGVIQTLPKSKRLKRSEKKPKKQDDTPEKHIETISTPIELKVVTKEVVSKEKIVEAEQAVAQVQTLIDNCVEPDEVFYEPEIIYESPVPREDIISPSRSDRQTSIDCQICDKINEAEKNEPNTEPWILLGHSEDEPNSQIIDEYPVDEINIPAVEVVDNLPEERHVQNENAPVEPLQTPDVPKEPEKKQKKRSHKNKKKVPRVNLDNFAEFYVVNTTNDWSFF</sequence>
<proteinExistence type="predicted"/>
<dbReference type="GeneID" id="15804828"/>
<organism evidence="2 3">
    <name type="scientific">Theileria equi strain WA</name>
    <dbReference type="NCBI Taxonomy" id="1537102"/>
    <lineage>
        <taxon>Eukaryota</taxon>
        <taxon>Sar</taxon>
        <taxon>Alveolata</taxon>
        <taxon>Apicomplexa</taxon>
        <taxon>Aconoidasida</taxon>
        <taxon>Piroplasmida</taxon>
        <taxon>Theileriidae</taxon>
        <taxon>Theileria</taxon>
    </lineage>
</organism>
<feature type="compositionally biased region" description="Basic residues" evidence="1">
    <location>
        <begin position="257"/>
        <end position="270"/>
    </location>
</feature>
<accession>L0B139</accession>
<dbReference type="KEGG" id="beq:BEWA_006370"/>